<evidence type="ECO:0000313" key="1">
    <source>
        <dbReference type="EMBL" id="TWT86641.1"/>
    </source>
</evidence>
<name>A0A5C5ZIL2_9BACT</name>
<protein>
    <submittedName>
        <fullName evidence="1">Uncharacterized protein</fullName>
    </submittedName>
</protein>
<gene>
    <name evidence="1" type="ORF">Mal64_34700</name>
</gene>
<dbReference type="AlphaFoldDB" id="A0A5C5ZIL2"/>
<comment type="caution">
    <text evidence="1">The sequence shown here is derived from an EMBL/GenBank/DDBJ whole genome shotgun (WGS) entry which is preliminary data.</text>
</comment>
<sequence>MQSMSTAAHLPSRLYAARMVVKLPHAYTEASEPLGGLHGDALGVF</sequence>
<reference evidence="1 2" key="1">
    <citation type="submission" date="2019-02" db="EMBL/GenBank/DDBJ databases">
        <title>Deep-cultivation of Planctomycetes and their phenomic and genomic characterization uncovers novel biology.</title>
        <authorList>
            <person name="Wiegand S."/>
            <person name="Jogler M."/>
            <person name="Boedeker C."/>
            <person name="Pinto D."/>
            <person name="Vollmers J."/>
            <person name="Rivas-Marin E."/>
            <person name="Kohn T."/>
            <person name="Peeters S.H."/>
            <person name="Heuer A."/>
            <person name="Rast P."/>
            <person name="Oberbeckmann S."/>
            <person name="Bunk B."/>
            <person name="Jeske O."/>
            <person name="Meyerdierks A."/>
            <person name="Storesund J.E."/>
            <person name="Kallscheuer N."/>
            <person name="Luecker S."/>
            <person name="Lage O.M."/>
            <person name="Pohl T."/>
            <person name="Merkel B.J."/>
            <person name="Hornburger P."/>
            <person name="Mueller R.-W."/>
            <person name="Bruemmer F."/>
            <person name="Labrenz M."/>
            <person name="Spormann A.M."/>
            <person name="Op Den Camp H."/>
            <person name="Overmann J."/>
            <person name="Amann R."/>
            <person name="Jetten M.S.M."/>
            <person name="Mascher T."/>
            <person name="Medema M.H."/>
            <person name="Devos D.P."/>
            <person name="Kaster A.-K."/>
            <person name="Ovreas L."/>
            <person name="Rohde M."/>
            <person name="Galperin M.Y."/>
            <person name="Jogler C."/>
        </authorList>
    </citation>
    <scope>NUCLEOTIDE SEQUENCE [LARGE SCALE GENOMIC DNA]</scope>
    <source>
        <strain evidence="1 2">Mal64</strain>
    </source>
</reference>
<dbReference type="Proteomes" id="UP000315440">
    <property type="component" value="Unassembled WGS sequence"/>
</dbReference>
<organism evidence="1 2">
    <name type="scientific">Pseudobythopirellula maris</name>
    <dbReference type="NCBI Taxonomy" id="2527991"/>
    <lineage>
        <taxon>Bacteria</taxon>
        <taxon>Pseudomonadati</taxon>
        <taxon>Planctomycetota</taxon>
        <taxon>Planctomycetia</taxon>
        <taxon>Pirellulales</taxon>
        <taxon>Lacipirellulaceae</taxon>
        <taxon>Pseudobythopirellula</taxon>
    </lineage>
</organism>
<keyword evidence="2" id="KW-1185">Reference proteome</keyword>
<dbReference type="EMBL" id="SJPQ01000004">
    <property type="protein sequence ID" value="TWT86641.1"/>
    <property type="molecule type" value="Genomic_DNA"/>
</dbReference>
<accession>A0A5C5ZIL2</accession>
<proteinExistence type="predicted"/>
<evidence type="ECO:0000313" key="2">
    <source>
        <dbReference type="Proteomes" id="UP000315440"/>
    </source>
</evidence>